<dbReference type="EMBL" id="CP003107">
    <property type="protein sequence ID" value="AET62013.1"/>
    <property type="molecule type" value="Genomic_DNA"/>
</dbReference>
<name>G7VRB4_PAETH</name>
<dbReference type="eggNOG" id="ENOG5030NXY">
    <property type="taxonomic scope" value="Bacteria"/>
</dbReference>
<dbReference type="RefSeq" id="WP_014282693.1">
    <property type="nucleotide sequence ID" value="NC_016641.1"/>
</dbReference>
<gene>
    <name evidence="1" type="ordered locus">HPL003_26495</name>
</gene>
<dbReference type="Proteomes" id="UP000005876">
    <property type="component" value="Chromosome"/>
</dbReference>
<protein>
    <submittedName>
        <fullName evidence="1">Uncharacterized protein</fullName>
    </submittedName>
</protein>
<dbReference type="HOGENOM" id="CLU_2438054_0_0_9"/>
<evidence type="ECO:0000313" key="1">
    <source>
        <dbReference type="EMBL" id="AET62013.1"/>
    </source>
</evidence>
<accession>G7VRB4</accession>
<sequence>MQLGWEYGIKVADVKDIKVLMDRLAEALPRIDGYRMQRKKDGFILLQNNPDWPEALQVSVEEARNMEGLKDDEPYIYCLFHIGGEDAVKWRECMYRVLEEEECAAEWFEL</sequence>
<dbReference type="AlphaFoldDB" id="G7VRB4"/>
<evidence type="ECO:0000313" key="2">
    <source>
        <dbReference type="Proteomes" id="UP000005876"/>
    </source>
</evidence>
<reference key="2">
    <citation type="submission" date="2011-11" db="EMBL/GenBank/DDBJ databases">
        <authorList>
            <person name="Shin S.H."/>
            <person name="Kim S."/>
            <person name="Kim J.Y."/>
        </authorList>
    </citation>
    <scope>NUCLEOTIDE SEQUENCE</scope>
    <source>
        <strain>HPL-003</strain>
    </source>
</reference>
<reference evidence="1 2" key="3">
    <citation type="journal article" date="2012" name="J. Bacteriol.">
        <title>Genome Sequence of Paenibacillus terrae HPL-003, a Xylanase-Producing Bacterium Isolated from Soil Found in Forest Residue.</title>
        <authorList>
            <person name="Shin S.H."/>
            <person name="Kim S."/>
            <person name="Kim J.Y."/>
            <person name="Song H.Y."/>
            <person name="Cho S.J."/>
            <person name="Kim D.R."/>
            <person name="Lee K.I."/>
            <person name="Lim H.K."/>
            <person name="Park N.J."/>
            <person name="Hwang I.T."/>
            <person name="Yang K.S."/>
        </authorList>
    </citation>
    <scope>NUCLEOTIDE SEQUENCE [LARGE SCALE GENOMIC DNA]</scope>
    <source>
        <strain evidence="1 2">HPL-003</strain>
    </source>
</reference>
<organism evidence="1 2">
    <name type="scientific">Paenibacillus terrae (strain HPL-003)</name>
    <dbReference type="NCBI Taxonomy" id="985665"/>
    <lineage>
        <taxon>Bacteria</taxon>
        <taxon>Bacillati</taxon>
        <taxon>Bacillota</taxon>
        <taxon>Bacilli</taxon>
        <taxon>Bacillales</taxon>
        <taxon>Paenibacillaceae</taxon>
        <taxon>Paenibacillus</taxon>
    </lineage>
</organism>
<reference evidence="2" key="1">
    <citation type="submission" date="2011-11" db="EMBL/GenBank/DDBJ databases">
        <title>Complete sequence of Paenibacillus terrae HPL-003.</title>
        <authorList>
            <person name="Shin S.H."/>
            <person name="Kim S."/>
            <person name="Kim J.Y."/>
        </authorList>
    </citation>
    <scope>NUCLEOTIDE SEQUENCE [LARGE SCALE GENOMIC DNA]</scope>
    <source>
        <strain evidence="2">HPL-003</strain>
    </source>
</reference>
<proteinExistence type="predicted"/>
<dbReference type="KEGG" id="pta:HPL003_26495"/>